<evidence type="ECO:0000313" key="4">
    <source>
        <dbReference type="Proteomes" id="UP000252519"/>
    </source>
</evidence>
<reference evidence="3 4" key="1">
    <citation type="submission" date="2014-10" db="EMBL/GenBank/DDBJ databases">
        <title>Draft genome of the hookworm Ancylostoma caninum.</title>
        <authorList>
            <person name="Mitreva M."/>
        </authorList>
    </citation>
    <scope>NUCLEOTIDE SEQUENCE [LARGE SCALE GENOMIC DNA]</scope>
    <source>
        <strain evidence="3 4">Baltimore</strain>
    </source>
</reference>
<dbReference type="EMBL" id="JOJR01000066">
    <property type="protein sequence ID" value="RCN47162.1"/>
    <property type="molecule type" value="Genomic_DNA"/>
</dbReference>
<evidence type="ECO:0000256" key="1">
    <source>
        <dbReference type="SAM" id="SignalP"/>
    </source>
</evidence>
<dbReference type="SMART" id="SM00198">
    <property type="entry name" value="SCP"/>
    <property type="match status" value="1"/>
</dbReference>
<gene>
    <name evidence="3" type="ORF">ANCCAN_06739</name>
</gene>
<keyword evidence="4" id="KW-1185">Reference proteome</keyword>
<name>A0A368GS04_ANCCA</name>
<dbReference type="OrthoDB" id="5868561at2759"/>
<feature type="signal peptide" evidence="1">
    <location>
        <begin position="1"/>
        <end position="24"/>
    </location>
</feature>
<dbReference type="AlphaFoldDB" id="A0A368GS04"/>
<comment type="caution">
    <text evidence="3">The sequence shown here is derived from an EMBL/GenBank/DDBJ whole genome shotgun (WGS) entry which is preliminary data.</text>
</comment>
<feature type="domain" description="SCP" evidence="2">
    <location>
        <begin position="37"/>
        <end position="188"/>
    </location>
</feature>
<feature type="chain" id="PRO_5016628895" evidence="1">
    <location>
        <begin position="25"/>
        <end position="431"/>
    </location>
</feature>
<proteinExistence type="predicted"/>
<keyword evidence="1" id="KW-0732">Signal</keyword>
<evidence type="ECO:0000313" key="3">
    <source>
        <dbReference type="EMBL" id="RCN47162.1"/>
    </source>
</evidence>
<accession>A0A368GS04</accession>
<dbReference type="CDD" id="cd05380">
    <property type="entry name" value="CAP_euk"/>
    <property type="match status" value="1"/>
</dbReference>
<protein>
    <submittedName>
        <fullName evidence="3">SCP-like protein</fullName>
    </submittedName>
</protein>
<dbReference type="InterPro" id="IPR014044">
    <property type="entry name" value="CAP_dom"/>
</dbReference>
<dbReference type="STRING" id="29170.A0A368GS04"/>
<organism evidence="3 4">
    <name type="scientific">Ancylostoma caninum</name>
    <name type="common">Dog hookworm</name>
    <dbReference type="NCBI Taxonomy" id="29170"/>
    <lineage>
        <taxon>Eukaryota</taxon>
        <taxon>Metazoa</taxon>
        <taxon>Ecdysozoa</taxon>
        <taxon>Nematoda</taxon>
        <taxon>Chromadorea</taxon>
        <taxon>Rhabditida</taxon>
        <taxon>Rhabditina</taxon>
        <taxon>Rhabditomorpha</taxon>
        <taxon>Strongyloidea</taxon>
        <taxon>Ancylostomatidae</taxon>
        <taxon>Ancylostomatinae</taxon>
        <taxon>Ancylostoma</taxon>
    </lineage>
</organism>
<dbReference type="Gene3D" id="3.40.33.10">
    <property type="entry name" value="CAP"/>
    <property type="match status" value="2"/>
</dbReference>
<sequence>MKSLAFQGIAVIAHILVDVPISTATEFGCKDTLISDKWREAVLNFHNNNRRRIAEGNQVSEPGKVMPFAKDMNQLYWDCNIEYNAYLINCEPTKAGLPQDYGKISANINLGGKCTDPEGTTRTVLQNLWNEVKLKDLSANPAIDPATQENFGIMANGPTTGFACTYNKKCSNNLVCLYNKEPSTNNQANVLYETVADAADICNGCDCVNHLCTQNPYKLADDTYPLSLCSNPQQSDDGMTNEMQATAEDMVNYYRRLVGSGWAPDKNGYALPAKKMIAVGYDCDTADIGTKTKTLAATCQAPYAPTAGYSVSYYEERNLTKTRLEVLREGIKRWAEQSKLVDLGETVTFTGDIETTAPDFAEMVDEQVTRVVCSVTDDDCLKQGFRVAVCQYNNPITSGDTVYTTGKTCSACPTGLKCDNDIGGGLCDVPR</sequence>
<dbReference type="Proteomes" id="UP000252519">
    <property type="component" value="Unassembled WGS sequence"/>
</dbReference>
<dbReference type="InterPro" id="IPR035940">
    <property type="entry name" value="CAP_sf"/>
</dbReference>
<evidence type="ECO:0000259" key="2">
    <source>
        <dbReference type="SMART" id="SM00198"/>
    </source>
</evidence>
<dbReference type="Pfam" id="PF00188">
    <property type="entry name" value="CAP"/>
    <property type="match status" value="1"/>
</dbReference>
<dbReference type="SUPFAM" id="SSF55797">
    <property type="entry name" value="PR-1-like"/>
    <property type="match status" value="2"/>
</dbReference>